<dbReference type="Gene3D" id="3.10.450.50">
    <property type="match status" value="1"/>
</dbReference>
<accession>A0A381T8B7</accession>
<proteinExistence type="predicted"/>
<name>A0A381T8B7_9ZZZZ</name>
<dbReference type="EMBL" id="UINC01004123">
    <property type="protein sequence ID" value="SVA11979.1"/>
    <property type="molecule type" value="Genomic_DNA"/>
</dbReference>
<protein>
    <recommendedName>
        <fullName evidence="2">SnoaL-like domain-containing protein</fullName>
    </recommendedName>
</protein>
<sequence>MVMTNPSPIQSTIAAWLTHLAGEGSTRLEDLLHPKVVFWSPVLFAPQSGRDLAAMYLRAAYQVFPGDRPGELPVESSAVETSKGSFQYTKRVLDGNYAVLEFETEMGGLQVNGVDIITCDDEGLITEFKVMIRPFKAIEVVRERMAAMLA</sequence>
<dbReference type="InterPro" id="IPR032710">
    <property type="entry name" value="NTF2-like_dom_sf"/>
</dbReference>
<dbReference type="AlphaFoldDB" id="A0A381T8B7"/>
<reference evidence="1" key="1">
    <citation type="submission" date="2018-05" db="EMBL/GenBank/DDBJ databases">
        <authorList>
            <person name="Lanie J.A."/>
            <person name="Ng W.-L."/>
            <person name="Kazmierczak K.M."/>
            <person name="Andrzejewski T.M."/>
            <person name="Davidsen T.M."/>
            <person name="Wayne K.J."/>
            <person name="Tettelin H."/>
            <person name="Glass J.I."/>
            <person name="Rusch D."/>
            <person name="Podicherti R."/>
            <person name="Tsui H.-C.T."/>
            <person name="Winkler M.E."/>
        </authorList>
    </citation>
    <scope>NUCLEOTIDE SEQUENCE</scope>
</reference>
<evidence type="ECO:0008006" key="2">
    <source>
        <dbReference type="Google" id="ProtNLM"/>
    </source>
</evidence>
<dbReference type="SUPFAM" id="SSF54427">
    <property type="entry name" value="NTF2-like"/>
    <property type="match status" value="1"/>
</dbReference>
<organism evidence="1">
    <name type="scientific">marine metagenome</name>
    <dbReference type="NCBI Taxonomy" id="408172"/>
    <lineage>
        <taxon>unclassified sequences</taxon>
        <taxon>metagenomes</taxon>
        <taxon>ecological metagenomes</taxon>
    </lineage>
</organism>
<gene>
    <name evidence="1" type="ORF">METZ01_LOCUS64833</name>
</gene>
<evidence type="ECO:0000313" key="1">
    <source>
        <dbReference type="EMBL" id="SVA11979.1"/>
    </source>
</evidence>